<sequence>MNRKLVDYAYNTLADNENLRLENGSNACGASSWAPSLSYHQGLFDLGTSGDKLQKY</sequence>
<dbReference type="AlphaFoldDB" id="A0AA41Y6V5"/>
<dbReference type="Proteomes" id="UP001163821">
    <property type="component" value="Unassembled WGS sequence"/>
</dbReference>
<evidence type="ECO:0000313" key="1">
    <source>
        <dbReference type="EMBL" id="MCW0484521.1"/>
    </source>
</evidence>
<proteinExistence type="predicted"/>
<keyword evidence="2" id="KW-1185">Reference proteome</keyword>
<gene>
    <name evidence="1" type="ORF">N2K84_17415</name>
</gene>
<name>A0AA41Y6V5_9BACT</name>
<dbReference type="EMBL" id="JAPAAF010000040">
    <property type="protein sequence ID" value="MCW0484521.1"/>
    <property type="molecule type" value="Genomic_DNA"/>
</dbReference>
<organism evidence="1 2">
    <name type="scientific">Gaoshiqia sediminis</name>
    <dbReference type="NCBI Taxonomy" id="2986998"/>
    <lineage>
        <taxon>Bacteria</taxon>
        <taxon>Pseudomonadati</taxon>
        <taxon>Bacteroidota</taxon>
        <taxon>Bacteroidia</taxon>
        <taxon>Marinilabiliales</taxon>
        <taxon>Prolixibacteraceae</taxon>
        <taxon>Gaoshiqia</taxon>
    </lineage>
</organism>
<accession>A0AA41Y6V5</accession>
<evidence type="ECO:0000313" key="2">
    <source>
        <dbReference type="Proteomes" id="UP001163821"/>
    </source>
</evidence>
<reference evidence="1" key="1">
    <citation type="submission" date="2022-10" db="EMBL/GenBank/DDBJ databases">
        <title>Gaoshiqiia sediminis gen. nov., sp. nov., isolated from coastal sediment.</title>
        <authorList>
            <person name="Yu W.X."/>
            <person name="Mu D.S."/>
            <person name="Du J.Z."/>
            <person name="Liang Y.Q."/>
        </authorList>
    </citation>
    <scope>NUCLEOTIDE SEQUENCE</scope>
    <source>
        <strain evidence="1">A06</strain>
    </source>
</reference>
<dbReference type="RefSeq" id="WP_282593113.1">
    <property type="nucleotide sequence ID" value="NZ_JAPAAF010000040.1"/>
</dbReference>
<protein>
    <submittedName>
        <fullName evidence="1">Uncharacterized protein</fullName>
    </submittedName>
</protein>
<comment type="caution">
    <text evidence="1">The sequence shown here is derived from an EMBL/GenBank/DDBJ whole genome shotgun (WGS) entry which is preliminary data.</text>
</comment>